<comment type="caution">
    <text evidence="3">The sequence shown here is derived from an EMBL/GenBank/DDBJ whole genome shotgun (WGS) entry which is preliminary data.</text>
</comment>
<feature type="region of interest" description="Disordered" evidence="1">
    <location>
        <begin position="699"/>
        <end position="726"/>
    </location>
</feature>
<feature type="region of interest" description="Disordered" evidence="1">
    <location>
        <begin position="970"/>
        <end position="999"/>
    </location>
</feature>
<accession>A0ABT6FFA6</accession>
<dbReference type="InterPro" id="IPR005084">
    <property type="entry name" value="CBM6"/>
</dbReference>
<protein>
    <recommendedName>
        <fullName evidence="2">CBM6 domain-containing protein</fullName>
    </recommendedName>
</protein>
<gene>
    <name evidence="3" type="ORF">PZE19_21035</name>
</gene>
<dbReference type="Proteomes" id="UP001216907">
    <property type="component" value="Unassembled WGS sequence"/>
</dbReference>
<dbReference type="SUPFAM" id="SSF51126">
    <property type="entry name" value="Pectin lyase-like"/>
    <property type="match status" value="1"/>
</dbReference>
<reference evidence="3 4" key="1">
    <citation type="submission" date="2023-03" db="EMBL/GenBank/DDBJ databases">
        <title>Paludisphaera mucosa sp. nov. a novel planctomycete from northern fen.</title>
        <authorList>
            <person name="Ivanova A."/>
        </authorList>
    </citation>
    <scope>NUCLEOTIDE SEQUENCE [LARGE SCALE GENOMIC DNA]</scope>
    <source>
        <strain evidence="3 4">Pla2</strain>
    </source>
</reference>
<feature type="domain" description="CBM6" evidence="2">
    <location>
        <begin position="278"/>
        <end position="417"/>
    </location>
</feature>
<proteinExistence type="predicted"/>
<dbReference type="InterPro" id="IPR006626">
    <property type="entry name" value="PbH1"/>
</dbReference>
<dbReference type="EMBL" id="JARRAG010000002">
    <property type="protein sequence ID" value="MDG3006262.1"/>
    <property type="molecule type" value="Genomic_DNA"/>
</dbReference>
<sequence>MSGVMVLVAALGIGGFPGEVAGPKHGPPGVTAPGSPMTPSLDPAKDGGPAVFENGGEAGPDETFLIVGEGLTKDLSVWGPSADEPLGRAWTPKVQFLKDGLLAATLPESAPDGVFVAQVKGPSGASSPVVLNAPQPWWCAPDDRVAPGSTVRVFGRNLARRPDFVRAFVYLKPAGGTLGNWAAIASAGKYEVQFVVPAATEPGRYEVWLHAGSGGEYGWGGPLVIEIAPPPAAPAKVIDVAPGHPLQEAVDATAAAGGGTVRLAAGYYDIATTLRIPTNVTVAGAGRDRTVVQIVRDPTARFPRLAGAGWDQAPGAIHTVGDRIEYTVDVPTAGKWSLWARYATDMAPWNQPGVTGNHTMAVADGPGVPLVDMDNTGGFGKFRWTKAAALDLPAGRSKLTWANVKGGGVSLDAFALAADPAYVPPAPPAPFPASGPGLVVWQGEDCDAFRTTSGTLPGGDRAIAWLQGDHAALLDLTLLGDARTSLGAAIRSPDPLTWLDGVRIERVRVADLDGKQGENCAVHVRKAERATVRGCVLQGRAPLFLSGVRRCTIADNRLVSVTRFGGNAEAAILARTETVDRCLIEGNVVASPVGAEAGGATARRLIWLSTGHGSVTNNWIARNGPAPPAVASADRVAGPPRFSGVAGTDQNVGEMILFEGNHRTAYFGPIATGDPSGVTLPETVPDTPDDRLGKVKREQLAHDAQGRETPFQPPAADDGGEEPPLGEYFVTVMSGRGCGQTRRVVGREGRRLTLDRPWAVAPGAGSVVAVGVMFHRNLIVGNATPDGMTGVQLWISCVENVVAGNSIHRQRKAGVFIYATATNLASSMPRTWNEGIAPTSWNVAEGNLADECSPGLLVISGESGRLPVDFPRALGNVVRRNSLIRSRTDGVILQGRGPTEGVVDAAAGVAGTIVEFNVVRDARVGYHAGAGADGVVFRRNHAYFWGPVDADPGPATAFQVDRRDAATAIELNSVEGPNGTPDGKTIELKTPEGDRKLPE</sequence>
<evidence type="ECO:0000256" key="1">
    <source>
        <dbReference type="SAM" id="MobiDB-lite"/>
    </source>
</evidence>
<organism evidence="3 4">
    <name type="scientific">Paludisphaera mucosa</name>
    <dbReference type="NCBI Taxonomy" id="3030827"/>
    <lineage>
        <taxon>Bacteria</taxon>
        <taxon>Pseudomonadati</taxon>
        <taxon>Planctomycetota</taxon>
        <taxon>Planctomycetia</taxon>
        <taxon>Isosphaerales</taxon>
        <taxon>Isosphaeraceae</taxon>
        <taxon>Paludisphaera</taxon>
    </lineage>
</organism>
<feature type="compositionally biased region" description="Basic and acidic residues" evidence="1">
    <location>
        <begin position="984"/>
        <end position="999"/>
    </location>
</feature>
<name>A0ABT6FFA6_9BACT</name>
<keyword evidence="4" id="KW-1185">Reference proteome</keyword>
<dbReference type="SMART" id="SM00710">
    <property type="entry name" value="PbH1"/>
    <property type="match status" value="4"/>
</dbReference>
<dbReference type="PROSITE" id="PS51175">
    <property type="entry name" value="CBM6"/>
    <property type="match status" value="1"/>
</dbReference>
<feature type="region of interest" description="Disordered" evidence="1">
    <location>
        <begin position="22"/>
        <end position="41"/>
    </location>
</feature>
<evidence type="ECO:0000313" key="3">
    <source>
        <dbReference type="EMBL" id="MDG3006262.1"/>
    </source>
</evidence>
<dbReference type="RefSeq" id="WP_277862562.1">
    <property type="nucleotide sequence ID" value="NZ_JARRAG010000002.1"/>
</dbReference>
<dbReference type="InterPro" id="IPR011050">
    <property type="entry name" value="Pectin_lyase_fold/virulence"/>
</dbReference>
<dbReference type="Gene3D" id="2.60.120.260">
    <property type="entry name" value="Galactose-binding domain-like"/>
    <property type="match status" value="1"/>
</dbReference>
<dbReference type="SUPFAM" id="SSF49785">
    <property type="entry name" value="Galactose-binding domain-like"/>
    <property type="match status" value="1"/>
</dbReference>
<evidence type="ECO:0000313" key="4">
    <source>
        <dbReference type="Proteomes" id="UP001216907"/>
    </source>
</evidence>
<dbReference type="InterPro" id="IPR008979">
    <property type="entry name" value="Galactose-bd-like_sf"/>
</dbReference>
<evidence type="ECO:0000259" key="2">
    <source>
        <dbReference type="PROSITE" id="PS51175"/>
    </source>
</evidence>